<proteinExistence type="predicted"/>
<feature type="non-terminal residue" evidence="3">
    <location>
        <position position="422"/>
    </location>
</feature>
<evidence type="ECO:0000313" key="4">
    <source>
        <dbReference type="Proteomes" id="UP000070544"/>
    </source>
</evidence>
<sequence>MSSPVPTLSALDSDPTLSSEAAPETGGFAIGFAVLASFMGLVAVVAVVVAFWKAVQYSRWRRAYLEQLIARSAAAKTAVLTPAQLNALPVFVWVSEDHWWSQVQHLVERPGLADSGGGVGGESGATVTVSRTGSAGVGVVSVHDEEEVKFLPEDGVDTVAVAGKGSLLSRLDISGITSADTGATSSRAVSSKKLPRGGKDRNVVDQEAAKYLPDDDAHGRFVTDSILPRLDTRTADADATAVKDAFLDGLPSPEVDVGGAFGMVEFTRGSEATLGRTSTASPNGTTTYAASTAVTPQATPTPIHRAQSATTFQPQPQPLSLRRNVSLNRLATPPPRPSSANMRLLDVPSVSRTHTDGEGDVSPVSPASAFTDAGAVSPSNVPLLSGIAVPLPISVAGKKGSVGSVATSWLGGAGGGGGGGGG</sequence>
<feature type="transmembrane region" description="Helical" evidence="2">
    <location>
        <begin position="28"/>
        <end position="52"/>
    </location>
</feature>
<keyword evidence="4" id="KW-1185">Reference proteome</keyword>
<accession>A0A139AH53</accession>
<organism evidence="3 4">
    <name type="scientific">Gonapodya prolifera (strain JEL478)</name>
    <name type="common">Monoblepharis prolifera</name>
    <dbReference type="NCBI Taxonomy" id="1344416"/>
    <lineage>
        <taxon>Eukaryota</taxon>
        <taxon>Fungi</taxon>
        <taxon>Fungi incertae sedis</taxon>
        <taxon>Chytridiomycota</taxon>
        <taxon>Chytridiomycota incertae sedis</taxon>
        <taxon>Monoblepharidomycetes</taxon>
        <taxon>Monoblepharidales</taxon>
        <taxon>Gonapodyaceae</taxon>
        <taxon>Gonapodya</taxon>
    </lineage>
</organism>
<name>A0A139AH53_GONPJ</name>
<keyword evidence="2" id="KW-1133">Transmembrane helix</keyword>
<feature type="region of interest" description="Disordered" evidence="1">
    <location>
        <begin position="294"/>
        <end position="319"/>
    </location>
</feature>
<keyword evidence="2" id="KW-0472">Membrane</keyword>
<protein>
    <submittedName>
        <fullName evidence="3">Uncharacterized protein</fullName>
    </submittedName>
</protein>
<evidence type="ECO:0000256" key="1">
    <source>
        <dbReference type="SAM" id="MobiDB-lite"/>
    </source>
</evidence>
<evidence type="ECO:0000313" key="3">
    <source>
        <dbReference type="EMBL" id="KXS15894.1"/>
    </source>
</evidence>
<dbReference type="AlphaFoldDB" id="A0A139AH53"/>
<dbReference type="Proteomes" id="UP000070544">
    <property type="component" value="Unassembled WGS sequence"/>
</dbReference>
<evidence type="ECO:0000256" key="2">
    <source>
        <dbReference type="SAM" id="Phobius"/>
    </source>
</evidence>
<keyword evidence="2" id="KW-0812">Transmembrane</keyword>
<gene>
    <name evidence="3" type="ORF">M427DRAFT_310336</name>
</gene>
<reference evidence="3 4" key="1">
    <citation type="journal article" date="2015" name="Genome Biol. Evol.">
        <title>Phylogenomic analyses indicate that early fungi evolved digesting cell walls of algal ancestors of land plants.</title>
        <authorList>
            <person name="Chang Y."/>
            <person name="Wang S."/>
            <person name="Sekimoto S."/>
            <person name="Aerts A.L."/>
            <person name="Choi C."/>
            <person name="Clum A."/>
            <person name="LaButti K.M."/>
            <person name="Lindquist E.A."/>
            <person name="Yee Ngan C."/>
            <person name="Ohm R.A."/>
            <person name="Salamov A.A."/>
            <person name="Grigoriev I.V."/>
            <person name="Spatafora J.W."/>
            <person name="Berbee M.L."/>
        </authorList>
    </citation>
    <scope>NUCLEOTIDE SEQUENCE [LARGE SCALE GENOMIC DNA]</scope>
    <source>
        <strain evidence="3 4">JEL478</strain>
    </source>
</reference>
<dbReference type="EMBL" id="KQ965759">
    <property type="protein sequence ID" value="KXS15894.1"/>
    <property type="molecule type" value="Genomic_DNA"/>
</dbReference>
<feature type="compositionally biased region" description="Polar residues" evidence="1">
    <location>
        <begin position="180"/>
        <end position="189"/>
    </location>
</feature>
<feature type="region of interest" description="Disordered" evidence="1">
    <location>
        <begin position="180"/>
        <end position="202"/>
    </location>
</feature>